<feature type="non-terminal residue" evidence="8">
    <location>
        <position position="321"/>
    </location>
</feature>
<evidence type="ECO:0000256" key="1">
    <source>
        <dbReference type="ARBA" id="ARBA00004123"/>
    </source>
</evidence>
<feature type="compositionally biased region" description="Acidic residues" evidence="7">
    <location>
        <begin position="185"/>
        <end position="201"/>
    </location>
</feature>
<organism evidence="8 9">
    <name type="scientific">Acaulospora morrowiae</name>
    <dbReference type="NCBI Taxonomy" id="94023"/>
    <lineage>
        <taxon>Eukaryota</taxon>
        <taxon>Fungi</taxon>
        <taxon>Fungi incertae sedis</taxon>
        <taxon>Mucoromycota</taxon>
        <taxon>Glomeromycotina</taxon>
        <taxon>Glomeromycetes</taxon>
        <taxon>Diversisporales</taxon>
        <taxon>Acaulosporaceae</taxon>
        <taxon>Acaulospora</taxon>
    </lineage>
</organism>
<dbReference type="Proteomes" id="UP000789342">
    <property type="component" value="Unassembled WGS sequence"/>
</dbReference>
<comment type="caution">
    <text evidence="8">The sequence shown here is derived from an EMBL/GenBank/DDBJ whole genome shotgun (WGS) entry which is preliminary data.</text>
</comment>
<dbReference type="GO" id="GO:0045893">
    <property type="term" value="P:positive regulation of DNA-templated transcription"/>
    <property type="evidence" value="ECO:0007669"/>
    <property type="project" value="InterPro"/>
</dbReference>
<evidence type="ECO:0000313" key="9">
    <source>
        <dbReference type="Proteomes" id="UP000789342"/>
    </source>
</evidence>
<feature type="compositionally biased region" description="Polar residues" evidence="7">
    <location>
        <begin position="237"/>
        <end position="255"/>
    </location>
</feature>
<protein>
    <submittedName>
        <fullName evidence="8">3445_t:CDS:1</fullName>
    </submittedName>
</protein>
<dbReference type="GO" id="GO:0005634">
    <property type="term" value="C:nucleus"/>
    <property type="evidence" value="ECO:0007669"/>
    <property type="project" value="UniProtKB-SubCell"/>
</dbReference>
<accession>A0A9N9JBJ2</accession>
<evidence type="ECO:0000256" key="5">
    <source>
        <dbReference type="ARBA" id="ARBA00023163"/>
    </source>
</evidence>
<evidence type="ECO:0000256" key="7">
    <source>
        <dbReference type="SAM" id="MobiDB-lite"/>
    </source>
</evidence>
<reference evidence="8" key="1">
    <citation type="submission" date="2021-06" db="EMBL/GenBank/DDBJ databases">
        <authorList>
            <person name="Kallberg Y."/>
            <person name="Tangrot J."/>
            <person name="Rosling A."/>
        </authorList>
    </citation>
    <scope>NUCLEOTIDE SEQUENCE</scope>
    <source>
        <strain evidence="8">CL551</strain>
    </source>
</reference>
<dbReference type="AlphaFoldDB" id="A0A9N9JBJ2"/>
<gene>
    <name evidence="8" type="ORF">AMORRO_LOCUS16613</name>
</gene>
<keyword evidence="9" id="KW-1185">Reference proteome</keyword>
<keyword evidence="5" id="KW-0804">Transcription</keyword>
<evidence type="ECO:0000256" key="4">
    <source>
        <dbReference type="ARBA" id="ARBA00023125"/>
    </source>
</evidence>
<proteinExistence type="inferred from homology"/>
<keyword evidence="6" id="KW-0539">Nucleus</keyword>
<keyword evidence="4" id="KW-0238">DNA-binding</keyword>
<dbReference type="OrthoDB" id="2141344at2759"/>
<dbReference type="EMBL" id="CAJVPV010046801">
    <property type="protein sequence ID" value="CAG8771439.1"/>
    <property type="molecule type" value="Genomic_DNA"/>
</dbReference>
<dbReference type="GO" id="GO:0003723">
    <property type="term" value="F:RNA binding"/>
    <property type="evidence" value="ECO:0007669"/>
    <property type="project" value="InterPro"/>
</dbReference>
<feature type="compositionally biased region" description="Polar residues" evidence="7">
    <location>
        <begin position="7"/>
        <end position="17"/>
    </location>
</feature>
<evidence type="ECO:0000313" key="8">
    <source>
        <dbReference type="EMBL" id="CAG8771439.1"/>
    </source>
</evidence>
<feature type="compositionally biased region" description="Acidic residues" evidence="7">
    <location>
        <begin position="20"/>
        <end position="30"/>
    </location>
</feature>
<comment type="similarity">
    <text evidence="2">Belongs to the vasculin family.</text>
</comment>
<dbReference type="GO" id="GO:0003677">
    <property type="term" value="F:DNA binding"/>
    <property type="evidence" value="ECO:0007669"/>
    <property type="project" value="UniProtKB-KW"/>
</dbReference>
<feature type="region of interest" description="Disordered" evidence="7">
    <location>
        <begin position="1"/>
        <end position="34"/>
    </location>
</feature>
<evidence type="ECO:0000256" key="3">
    <source>
        <dbReference type="ARBA" id="ARBA00023015"/>
    </source>
</evidence>
<feature type="region of interest" description="Disordered" evidence="7">
    <location>
        <begin position="109"/>
        <end position="133"/>
    </location>
</feature>
<evidence type="ECO:0000256" key="2">
    <source>
        <dbReference type="ARBA" id="ARBA00010099"/>
    </source>
</evidence>
<feature type="non-terminal residue" evidence="8">
    <location>
        <position position="1"/>
    </location>
</feature>
<dbReference type="Pfam" id="PF15337">
    <property type="entry name" value="Vasculin"/>
    <property type="match status" value="1"/>
</dbReference>
<evidence type="ECO:0000256" key="6">
    <source>
        <dbReference type="ARBA" id="ARBA00023242"/>
    </source>
</evidence>
<keyword evidence="3" id="KW-0805">Transcription regulation</keyword>
<dbReference type="GO" id="GO:0006351">
    <property type="term" value="P:DNA-templated transcription"/>
    <property type="evidence" value="ECO:0007669"/>
    <property type="project" value="InterPro"/>
</dbReference>
<sequence>NSDTKSKLLSPTSTQVSDDPINDSIDDEPELERRMSLVPKVESGKLDGKRAIKNTIKRKTSRSLSMDSAARSPTISSGFGFGVGIGISSGRAAGQSQHFRPYLKESVAAKSTTQRPRAMSISASNGAKKTSVATTTLPRGTGQTLISKRLSIGGNSKYIWMGKMGNFKMISDDDELSNERKDDHINEEEEDQESEGIETDESAQKRGVNSSFDQSATDMSRSCDVELSTEQVCDAGSTESNQSDQEDSLPQSPVSASLEREENFLRQLGWQKPYDNDDSQWAITEEEKRLFINLVCALNGISVNERNGFDSEKALSNGEIN</sequence>
<feature type="compositionally biased region" description="Polar residues" evidence="7">
    <location>
        <begin position="207"/>
        <end position="220"/>
    </location>
</feature>
<name>A0A9N9JBJ2_9GLOM</name>
<dbReference type="InterPro" id="IPR028128">
    <property type="entry name" value="Vasculin_fam"/>
</dbReference>
<comment type="subcellular location">
    <subcellularLocation>
        <location evidence="1">Nucleus</location>
    </subcellularLocation>
</comment>
<feature type="region of interest" description="Disordered" evidence="7">
    <location>
        <begin position="174"/>
        <end position="257"/>
    </location>
</feature>